<evidence type="ECO:0000256" key="6">
    <source>
        <dbReference type="ARBA" id="ARBA00023136"/>
    </source>
</evidence>
<dbReference type="CDD" id="cd01127">
    <property type="entry name" value="TrwB_TraG_TraD_VirD4"/>
    <property type="match status" value="2"/>
</dbReference>
<evidence type="ECO:0000256" key="7">
    <source>
        <dbReference type="SAM" id="MobiDB-lite"/>
    </source>
</evidence>
<dbReference type="PANTHER" id="PTHR37937">
    <property type="entry name" value="CONJUGATIVE TRANSFER: DNA TRANSPORT"/>
    <property type="match status" value="1"/>
</dbReference>
<reference evidence="8 9" key="1">
    <citation type="submission" date="2019-03" db="EMBL/GenBank/DDBJ databases">
        <title>Genomic Encyclopedia of Type Strains, Phase IV (KMG-IV): sequencing the most valuable type-strain genomes for metagenomic binning, comparative biology and taxonomic classification.</title>
        <authorList>
            <person name="Goeker M."/>
        </authorList>
    </citation>
    <scope>NUCLEOTIDE SEQUENCE [LARGE SCALE GENOMIC DNA]</scope>
    <source>
        <strain evidence="8 9">DSM 18063</strain>
    </source>
</reference>
<accession>A0A4R2PQL3</accession>
<keyword evidence="3" id="KW-1003">Cell membrane</keyword>
<dbReference type="Gene3D" id="3.40.50.300">
    <property type="entry name" value="P-loop containing nucleotide triphosphate hydrolases"/>
    <property type="match status" value="1"/>
</dbReference>
<dbReference type="InterPro" id="IPR027417">
    <property type="entry name" value="P-loop_NTPase"/>
</dbReference>
<sequence length="528" mass="58251">MKFPRGNPDQVNTEAPLATGGWGRIKGEFRPGDIWIGRTEEGTPVGYHDDRHMVTIAGSRAGKGRSCIIPNLCLWPQSCVVIDPKGENAYHTAAPRARKAGHTVAVLDPFNESGVPEELKTTFNPLDLIDDGRPDGNPDAIDDAALIADALVVASDERDAHWDESARAFIEALILYVCARERPESGQRDLIRVRDLLMRGAVDIARRTKDLAEQREKPLSDSQIDPFAILLNEMEHSTAFDGVIAGAAAALRQIGERERGSILSTARRNTKFLDSPAMRATLRRSAFDPATLKTSPGGVSLYLCLPARRLASHARWLRLVINLTLSRMEALGKRDDGKPVLFVLDEFAVLGHMASLEKAAGLMAGYGVKLWTILQDLTQLQRHYEASWETFLGNAGLLQFFGNTDLTTLKHISERLGEVEIIRILENTSSTRQSGQSDMPELQQLSARKQHGLLGAFAKSETPSESVSYSSTQTESIQRSPLLTPEEVARFFPRQGNWQAVFLAGFRPIALKRTNYDEDAAFDGLFVP</sequence>
<gene>
    <name evidence="8" type="ORF">EV662_12214</name>
</gene>
<organism evidence="8 9">
    <name type="scientific">Rhodovulum marinum</name>
    <dbReference type="NCBI Taxonomy" id="320662"/>
    <lineage>
        <taxon>Bacteria</taxon>
        <taxon>Pseudomonadati</taxon>
        <taxon>Pseudomonadota</taxon>
        <taxon>Alphaproteobacteria</taxon>
        <taxon>Rhodobacterales</taxon>
        <taxon>Paracoccaceae</taxon>
        <taxon>Rhodovulum</taxon>
    </lineage>
</organism>
<keyword evidence="6" id="KW-0472">Membrane</keyword>
<comment type="similarity">
    <text evidence="2">Belongs to the VirD4/TraG family.</text>
</comment>
<evidence type="ECO:0000256" key="5">
    <source>
        <dbReference type="ARBA" id="ARBA00022989"/>
    </source>
</evidence>
<dbReference type="RefSeq" id="WP_132466267.1">
    <property type="nucleotide sequence ID" value="NZ_SLXP01000022.1"/>
</dbReference>
<dbReference type="SUPFAM" id="SSF52540">
    <property type="entry name" value="P-loop containing nucleoside triphosphate hydrolases"/>
    <property type="match status" value="1"/>
</dbReference>
<proteinExistence type="inferred from homology"/>
<evidence type="ECO:0000256" key="2">
    <source>
        <dbReference type="ARBA" id="ARBA00008806"/>
    </source>
</evidence>
<feature type="compositionally biased region" description="Low complexity" evidence="7">
    <location>
        <begin position="460"/>
        <end position="476"/>
    </location>
</feature>
<feature type="region of interest" description="Disordered" evidence="7">
    <location>
        <begin position="460"/>
        <end position="480"/>
    </location>
</feature>
<protein>
    <submittedName>
        <fullName evidence="8">Type IV secretion system protein VirD4</fullName>
    </submittedName>
</protein>
<dbReference type="GO" id="GO:0005886">
    <property type="term" value="C:plasma membrane"/>
    <property type="evidence" value="ECO:0007669"/>
    <property type="project" value="UniProtKB-SubCell"/>
</dbReference>
<keyword evidence="4" id="KW-0812">Transmembrane</keyword>
<evidence type="ECO:0000313" key="9">
    <source>
        <dbReference type="Proteomes" id="UP000294835"/>
    </source>
</evidence>
<dbReference type="OrthoDB" id="9759295at2"/>
<name>A0A4R2PQL3_9RHOB</name>
<comment type="subcellular location">
    <subcellularLocation>
        <location evidence="1">Cell membrane</location>
        <topology evidence="1">Multi-pass membrane protein</topology>
    </subcellularLocation>
</comment>
<evidence type="ECO:0000256" key="4">
    <source>
        <dbReference type="ARBA" id="ARBA00022692"/>
    </source>
</evidence>
<evidence type="ECO:0000256" key="1">
    <source>
        <dbReference type="ARBA" id="ARBA00004651"/>
    </source>
</evidence>
<dbReference type="EMBL" id="SLXP01000022">
    <property type="protein sequence ID" value="TCP38070.1"/>
    <property type="molecule type" value="Genomic_DNA"/>
</dbReference>
<dbReference type="PANTHER" id="PTHR37937:SF1">
    <property type="entry name" value="CONJUGATIVE TRANSFER: DNA TRANSPORT"/>
    <property type="match status" value="1"/>
</dbReference>
<keyword evidence="5" id="KW-1133">Transmembrane helix</keyword>
<dbReference type="AlphaFoldDB" id="A0A4R2PQL3"/>
<dbReference type="InterPro" id="IPR051539">
    <property type="entry name" value="T4SS-coupling_protein"/>
</dbReference>
<comment type="caution">
    <text evidence="8">The sequence shown here is derived from an EMBL/GenBank/DDBJ whole genome shotgun (WGS) entry which is preliminary data.</text>
</comment>
<keyword evidence="9" id="KW-1185">Reference proteome</keyword>
<evidence type="ECO:0000256" key="3">
    <source>
        <dbReference type="ARBA" id="ARBA00022475"/>
    </source>
</evidence>
<evidence type="ECO:0000313" key="8">
    <source>
        <dbReference type="EMBL" id="TCP38070.1"/>
    </source>
</evidence>
<dbReference type="Proteomes" id="UP000294835">
    <property type="component" value="Unassembled WGS sequence"/>
</dbReference>
<dbReference type="Pfam" id="PF02534">
    <property type="entry name" value="T4SS-DNA_transf"/>
    <property type="match status" value="1"/>
</dbReference>
<dbReference type="InterPro" id="IPR003688">
    <property type="entry name" value="TraG/VirD4"/>
</dbReference>